<dbReference type="PANTHER" id="PTHR21310:SF15">
    <property type="entry name" value="AMINOGLYCOSIDE PHOSPHOTRANSFERASE DOMAIN-CONTAINING PROTEIN"/>
    <property type="match status" value="1"/>
</dbReference>
<evidence type="ECO:0000259" key="1">
    <source>
        <dbReference type="Pfam" id="PF01636"/>
    </source>
</evidence>
<dbReference type="SUPFAM" id="SSF56112">
    <property type="entry name" value="Protein kinase-like (PK-like)"/>
    <property type="match status" value="1"/>
</dbReference>
<accession>A0ABP0CDN0</accession>
<dbReference type="EMBL" id="CAWUHB010000052">
    <property type="protein sequence ID" value="CAK7230172.1"/>
    <property type="molecule type" value="Genomic_DNA"/>
</dbReference>
<dbReference type="InterPro" id="IPR051678">
    <property type="entry name" value="AGP_Transferase"/>
</dbReference>
<dbReference type="InterPro" id="IPR002575">
    <property type="entry name" value="Aminoglycoside_PTrfase"/>
</dbReference>
<sequence length="337" mass="36677">MDISSSTQAETAMARILALACPETPAPAATQAVLGFPTEAGLSSGQFAAGLNAALRQGEVLWQLYDIVVVALGPAVVVKVDSATSLDSDGISNLAYINEHMPQLPAPKVLGALTCGQRSYFFMTRGRGVTLEAAWPDISTEGKRDVQAQLTQVFADLRQSPRPRSGQGQGPQQHAITAPLGSFVMGLCKDTRHIQRVSNAHDPLCDEEALNDFLVKAPPRRSTPTSIRMLRPVMRDDHDIVMTHADLHPRNITVEWVDNASDASNASTGPARRCKITSILDWEMAGWYPAYWEFVKAMCNASPRGPLSDWPEYLPTDAIGLWPVEYALDSLIGRWLG</sequence>
<dbReference type="PANTHER" id="PTHR21310">
    <property type="entry name" value="AMINOGLYCOSIDE PHOSPHOTRANSFERASE-RELATED-RELATED"/>
    <property type="match status" value="1"/>
</dbReference>
<proteinExistence type="predicted"/>
<organism evidence="2 3">
    <name type="scientific">Sporothrix curviconia</name>
    <dbReference type="NCBI Taxonomy" id="1260050"/>
    <lineage>
        <taxon>Eukaryota</taxon>
        <taxon>Fungi</taxon>
        <taxon>Dikarya</taxon>
        <taxon>Ascomycota</taxon>
        <taxon>Pezizomycotina</taxon>
        <taxon>Sordariomycetes</taxon>
        <taxon>Sordariomycetidae</taxon>
        <taxon>Ophiostomatales</taxon>
        <taxon>Ophiostomataceae</taxon>
        <taxon>Sporothrix</taxon>
    </lineage>
</organism>
<dbReference type="InterPro" id="IPR011009">
    <property type="entry name" value="Kinase-like_dom_sf"/>
</dbReference>
<evidence type="ECO:0000313" key="3">
    <source>
        <dbReference type="Proteomes" id="UP001642405"/>
    </source>
</evidence>
<name>A0ABP0CDN0_9PEZI</name>
<dbReference type="Proteomes" id="UP001642405">
    <property type="component" value="Unassembled WGS sequence"/>
</dbReference>
<evidence type="ECO:0000313" key="2">
    <source>
        <dbReference type="EMBL" id="CAK7230172.1"/>
    </source>
</evidence>
<gene>
    <name evidence="2" type="ORF">SCUCBS95973_007482</name>
</gene>
<reference evidence="2 3" key="1">
    <citation type="submission" date="2024-01" db="EMBL/GenBank/DDBJ databases">
        <authorList>
            <person name="Allen C."/>
            <person name="Tagirdzhanova G."/>
        </authorList>
    </citation>
    <scope>NUCLEOTIDE SEQUENCE [LARGE SCALE GENOMIC DNA]</scope>
</reference>
<dbReference type="Pfam" id="PF01636">
    <property type="entry name" value="APH"/>
    <property type="match status" value="1"/>
</dbReference>
<comment type="caution">
    <text evidence="2">The sequence shown here is derived from an EMBL/GenBank/DDBJ whole genome shotgun (WGS) entry which is preliminary data.</text>
</comment>
<keyword evidence="3" id="KW-1185">Reference proteome</keyword>
<protein>
    <recommendedName>
        <fullName evidence="1">Aminoglycoside phosphotransferase domain-containing protein</fullName>
    </recommendedName>
</protein>
<feature type="domain" description="Aminoglycoside phosphotransferase" evidence="1">
    <location>
        <begin position="94"/>
        <end position="298"/>
    </location>
</feature>
<dbReference type="Gene3D" id="3.90.1200.10">
    <property type="match status" value="1"/>
</dbReference>